<evidence type="ECO:0000313" key="2">
    <source>
        <dbReference type="EMBL" id="AVL99904.1"/>
    </source>
</evidence>
<gene>
    <name evidence="2" type="ORF">C6V83_06070</name>
</gene>
<organism evidence="2 3">
    <name type="scientific">Gordonia iterans</name>
    <dbReference type="NCBI Taxonomy" id="1004901"/>
    <lineage>
        <taxon>Bacteria</taxon>
        <taxon>Bacillati</taxon>
        <taxon>Actinomycetota</taxon>
        <taxon>Actinomycetes</taxon>
        <taxon>Mycobacteriales</taxon>
        <taxon>Gordoniaceae</taxon>
        <taxon>Gordonia</taxon>
    </lineage>
</organism>
<protein>
    <submittedName>
        <fullName evidence="2">Uncharacterized protein</fullName>
    </submittedName>
</protein>
<name>A0A2S0KDZ7_9ACTN</name>
<evidence type="ECO:0000313" key="3">
    <source>
        <dbReference type="Proteomes" id="UP000239814"/>
    </source>
</evidence>
<dbReference type="EMBL" id="CP027433">
    <property type="protein sequence ID" value="AVL99904.1"/>
    <property type="molecule type" value="Genomic_DNA"/>
</dbReference>
<evidence type="ECO:0000256" key="1">
    <source>
        <dbReference type="SAM" id="MobiDB-lite"/>
    </source>
</evidence>
<keyword evidence="3" id="KW-1185">Reference proteome</keyword>
<dbReference type="KEGG" id="git:C6V83_06070"/>
<sequence>MVGGTADSEFEEGGQLPRSGDGGYAPVGEDCAGGRRRGEAASGAASEESSTTTEDDVSELVSIEAVWRDRAKIAAEAAEELADLIPALRRVLSRNTLGEDCAEGEAMYGQLRIVVAGGVDVLRDAMTDAQVLASRCRASASAYAGADSLPE</sequence>
<accession>A0A2S0KDZ7</accession>
<dbReference type="AlphaFoldDB" id="A0A2S0KDZ7"/>
<reference evidence="2 3" key="1">
    <citation type="submission" date="2018-03" db="EMBL/GenBank/DDBJ databases">
        <title>Characteristics and genome of n-alkane degrading marine bacteria Gordonia iterans isolated from crude oil contaminated in Tae-an, South Korea.</title>
        <authorList>
            <person name="Lee S.-S."/>
            <person name="Kim H."/>
        </authorList>
    </citation>
    <scope>NUCLEOTIDE SEQUENCE [LARGE SCALE GENOMIC DNA]</scope>
    <source>
        <strain evidence="2 3">Co17</strain>
    </source>
</reference>
<feature type="compositionally biased region" description="Low complexity" evidence="1">
    <location>
        <begin position="40"/>
        <end position="52"/>
    </location>
</feature>
<dbReference type="Proteomes" id="UP000239814">
    <property type="component" value="Chromosome"/>
</dbReference>
<feature type="region of interest" description="Disordered" evidence="1">
    <location>
        <begin position="1"/>
        <end position="58"/>
    </location>
</feature>
<proteinExistence type="predicted"/>